<dbReference type="InterPro" id="IPR011009">
    <property type="entry name" value="Kinase-like_dom_sf"/>
</dbReference>
<name>A0A0Q3ESQ8_BRADI</name>
<dbReference type="InterPro" id="IPR001245">
    <property type="entry name" value="Ser-Thr/Tyr_kinase_cat_dom"/>
</dbReference>
<sequence>MAEAVGSTGGGSGSEDSVGDGGAARATPLAICSDVFERLVAGGHAEEASRSDSLLALQAHFAQLPISYHLYVDAGKAEYVLIHQKVLAEAKADRSRPAVHAHYLRFEELYVDTATTSGAREQGGDAGDALPTRIWRSRTQIHEIVFSSIDRPRLLIKLSTLLSENGLNIREAHVFSTKDGYSIDVFVVDGWPVEDTVGLLTVLEDSISRNMVSWFGLESLSVQPFSAGDCESDIDITLLSIIKKLASGSCGHTFLGTYGGEEVSVKVLRSADATQILWKEFKQEILMLREVYHANIIRSIGSCIKPPHFYIITEYMSGGSLFDFLHNKHNVLDLPMILKFALDICRGMAYLHQKGIIHRDLKSANLLMDKDHVVKVADFGLSRYQDREGVMTAETGTYRWMAPEVMKHQQYGPAADVYSFAIVLWELMTSKMPYDTINPIQAAFNVWQGMRPQIPKNAHPRLLTLMQRCWDASPSKCPPFSDAIAELEDIKAEVQGATSGQTSQGEKRPSKTRKLDPSDPTV</sequence>
<dbReference type="Proteomes" id="UP000008810">
    <property type="component" value="Chromosome 4"/>
</dbReference>
<dbReference type="GO" id="GO:0005524">
    <property type="term" value="F:ATP binding"/>
    <property type="evidence" value="ECO:0007669"/>
    <property type="project" value="InterPro"/>
</dbReference>
<dbReference type="PROSITE" id="PS51671">
    <property type="entry name" value="ACT"/>
    <property type="match status" value="1"/>
</dbReference>
<dbReference type="GO" id="GO:0007165">
    <property type="term" value="P:signal transduction"/>
    <property type="evidence" value="ECO:0000318"/>
    <property type="project" value="GO_Central"/>
</dbReference>
<dbReference type="CDD" id="cd13999">
    <property type="entry name" value="STKc_MAP3K-like"/>
    <property type="match status" value="1"/>
</dbReference>
<dbReference type="SUPFAM" id="SSF56112">
    <property type="entry name" value="Protein kinase-like (PK-like)"/>
    <property type="match status" value="1"/>
</dbReference>
<evidence type="ECO:0000259" key="2">
    <source>
        <dbReference type="PROSITE" id="PS50011"/>
    </source>
</evidence>
<dbReference type="Gramene" id="KQJ89316">
    <property type="protein sequence ID" value="KQJ89316"/>
    <property type="gene ID" value="BRADI_4g24840v3"/>
</dbReference>
<reference evidence="4 5" key="1">
    <citation type="journal article" date="2010" name="Nature">
        <title>Genome sequencing and analysis of the model grass Brachypodium distachyon.</title>
        <authorList>
            <consortium name="International Brachypodium Initiative"/>
        </authorList>
    </citation>
    <scope>NUCLEOTIDE SEQUENCE [LARGE SCALE GENOMIC DNA]</scope>
    <source>
        <strain evidence="4 5">Bd21</strain>
    </source>
</reference>
<gene>
    <name evidence="4" type="ORF">BRADI_4g24840v3</name>
</gene>
<feature type="region of interest" description="Disordered" evidence="1">
    <location>
        <begin position="493"/>
        <end position="522"/>
    </location>
</feature>
<dbReference type="PANTHER" id="PTHR44329:SF41">
    <property type="entry name" value="OS12G0163800 PROTEIN"/>
    <property type="match status" value="1"/>
</dbReference>
<dbReference type="PROSITE" id="PS50011">
    <property type="entry name" value="PROTEIN_KINASE_DOM"/>
    <property type="match status" value="1"/>
</dbReference>
<feature type="domain" description="Protein kinase" evidence="2">
    <location>
        <begin position="239"/>
        <end position="490"/>
    </location>
</feature>
<dbReference type="PROSITE" id="PS00108">
    <property type="entry name" value="PROTEIN_KINASE_ST"/>
    <property type="match status" value="1"/>
</dbReference>
<dbReference type="SMART" id="SM00220">
    <property type="entry name" value="S_TKc"/>
    <property type="match status" value="1"/>
</dbReference>
<keyword evidence="6" id="KW-1185">Reference proteome</keyword>
<evidence type="ECO:0000313" key="6">
    <source>
        <dbReference type="Proteomes" id="UP000008810"/>
    </source>
</evidence>
<reference evidence="5" key="3">
    <citation type="submission" date="2018-08" db="UniProtKB">
        <authorList>
            <consortium name="EnsemblPlants"/>
        </authorList>
    </citation>
    <scope>IDENTIFICATION</scope>
    <source>
        <strain evidence="5">cv. Bd21</strain>
    </source>
</reference>
<feature type="region of interest" description="Disordered" evidence="1">
    <location>
        <begin position="1"/>
        <end position="21"/>
    </location>
</feature>
<protein>
    <recommendedName>
        <fullName evidence="7">Protein kinase domain-containing protein</fullName>
    </recommendedName>
</protein>
<feature type="domain" description="ACT" evidence="3">
    <location>
        <begin position="143"/>
        <end position="227"/>
    </location>
</feature>
<evidence type="ECO:0000259" key="3">
    <source>
        <dbReference type="PROSITE" id="PS51671"/>
    </source>
</evidence>
<organism evidence="4">
    <name type="scientific">Brachypodium distachyon</name>
    <name type="common">Purple false brome</name>
    <name type="synonym">Trachynia distachya</name>
    <dbReference type="NCBI Taxonomy" id="15368"/>
    <lineage>
        <taxon>Eukaryota</taxon>
        <taxon>Viridiplantae</taxon>
        <taxon>Streptophyta</taxon>
        <taxon>Embryophyta</taxon>
        <taxon>Tracheophyta</taxon>
        <taxon>Spermatophyta</taxon>
        <taxon>Magnoliopsida</taxon>
        <taxon>Liliopsida</taxon>
        <taxon>Poales</taxon>
        <taxon>Poaceae</taxon>
        <taxon>BOP clade</taxon>
        <taxon>Pooideae</taxon>
        <taxon>Stipodae</taxon>
        <taxon>Brachypodieae</taxon>
        <taxon>Brachypodium</taxon>
    </lineage>
</organism>
<dbReference type="GO" id="GO:0004674">
    <property type="term" value="F:protein serine/threonine kinase activity"/>
    <property type="evidence" value="ECO:0000318"/>
    <property type="project" value="GO_Central"/>
</dbReference>
<dbReference type="Pfam" id="PF01842">
    <property type="entry name" value="ACT"/>
    <property type="match status" value="1"/>
</dbReference>
<dbReference type="InterPro" id="IPR051681">
    <property type="entry name" value="Ser/Thr_Kinases-Pseudokinases"/>
</dbReference>
<dbReference type="EMBL" id="CM000883">
    <property type="protein sequence ID" value="KQJ89316.1"/>
    <property type="molecule type" value="Genomic_DNA"/>
</dbReference>
<evidence type="ECO:0000256" key="1">
    <source>
        <dbReference type="SAM" id="MobiDB-lite"/>
    </source>
</evidence>
<dbReference type="Pfam" id="PF07714">
    <property type="entry name" value="PK_Tyr_Ser-Thr"/>
    <property type="match status" value="1"/>
</dbReference>
<dbReference type="PANTHER" id="PTHR44329">
    <property type="entry name" value="SERINE/THREONINE-PROTEIN KINASE TNNI3K-RELATED"/>
    <property type="match status" value="1"/>
</dbReference>
<feature type="compositionally biased region" description="Basic and acidic residues" evidence="1">
    <location>
        <begin position="505"/>
        <end position="522"/>
    </location>
</feature>
<dbReference type="InterPro" id="IPR008271">
    <property type="entry name" value="Ser/Thr_kinase_AS"/>
</dbReference>
<dbReference type="EnsemblPlants" id="KQJ89316">
    <property type="protein sequence ID" value="KQJ89316"/>
    <property type="gene ID" value="BRADI_4g24840v3"/>
</dbReference>
<dbReference type="AlphaFoldDB" id="A0A0Q3ESQ8"/>
<accession>A0A0Q3ESQ8</accession>
<dbReference type="InParanoid" id="A0A0Q3ESQ8"/>
<dbReference type="Gene3D" id="1.10.510.10">
    <property type="entry name" value="Transferase(Phosphotransferase) domain 1"/>
    <property type="match status" value="1"/>
</dbReference>
<dbReference type="InterPro" id="IPR002912">
    <property type="entry name" value="ACT_dom"/>
</dbReference>
<evidence type="ECO:0008006" key="7">
    <source>
        <dbReference type="Google" id="ProtNLM"/>
    </source>
</evidence>
<dbReference type="SUPFAM" id="SSF55021">
    <property type="entry name" value="ACT-like"/>
    <property type="match status" value="1"/>
</dbReference>
<reference evidence="4" key="2">
    <citation type="submission" date="2017-06" db="EMBL/GenBank/DDBJ databases">
        <title>WGS assembly of Brachypodium distachyon.</title>
        <authorList>
            <consortium name="The International Brachypodium Initiative"/>
            <person name="Lucas S."/>
            <person name="Harmon-Smith M."/>
            <person name="Lail K."/>
            <person name="Tice H."/>
            <person name="Grimwood J."/>
            <person name="Bruce D."/>
            <person name="Barry K."/>
            <person name="Shu S."/>
            <person name="Lindquist E."/>
            <person name="Wang M."/>
            <person name="Pitluck S."/>
            <person name="Vogel J.P."/>
            <person name="Garvin D.F."/>
            <person name="Mockler T.C."/>
            <person name="Schmutz J."/>
            <person name="Rokhsar D."/>
            <person name="Bevan M.W."/>
        </authorList>
    </citation>
    <scope>NUCLEOTIDE SEQUENCE</scope>
    <source>
        <strain evidence="4">Bd21</strain>
    </source>
</reference>
<evidence type="ECO:0000313" key="5">
    <source>
        <dbReference type="EnsemblPlants" id="KQJ89316"/>
    </source>
</evidence>
<dbReference type="PRINTS" id="PR00109">
    <property type="entry name" value="TYRKINASE"/>
</dbReference>
<proteinExistence type="predicted"/>
<dbReference type="InterPro" id="IPR045865">
    <property type="entry name" value="ACT-like_dom_sf"/>
</dbReference>
<dbReference type="OrthoDB" id="4062651at2759"/>
<dbReference type="Gene3D" id="3.30.200.20">
    <property type="entry name" value="Phosphorylase Kinase, domain 1"/>
    <property type="match status" value="1"/>
</dbReference>
<dbReference type="InterPro" id="IPR000719">
    <property type="entry name" value="Prot_kinase_dom"/>
</dbReference>
<evidence type="ECO:0000313" key="4">
    <source>
        <dbReference type="EMBL" id="KQJ89316.1"/>
    </source>
</evidence>